<dbReference type="AlphaFoldDB" id="A0A852VSA2"/>
<dbReference type="NCBIfam" id="TIGR01879">
    <property type="entry name" value="hydantase"/>
    <property type="match status" value="1"/>
</dbReference>
<feature type="binding site" evidence="3">
    <location>
        <position position="397"/>
    </location>
    <ligand>
        <name>Zn(2+)</name>
        <dbReference type="ChEBI" id="CHEBI:29105"/>
        <label>2</label>
    </ligand>
</feature>
<evidence type="ECO:0000256" key="1">
    <source>
        <dbReference type="ARBA" id="ARBA00006153"/>
    </source>
</evidence>
<keyword evidence="6" id="KW-1185">Reference proteome</keyword>
<gene>
    <name evidence="5" type="ORF">BJY20_000965</name>
</gene>
<dbReference type="GO" id="GO:0016813">
    <property type="term" value="F:hydrolase activity, acting on carbon-nitrogen (but not peptide) bonds, in linear amidines"/>
    <property type="evidence" value="ECO:0007669"/>
    <property type="project" value="InterPro"/>
</dbReference>
<feature type="binding site" evidence="3">
    <location>
        <position position="95"/>
    </location>
    <ligand>
        <name>Zn(2+)</name>
        <dbReference type="ChEBI" id="CHEBI:29105"/>
        <label>2</label>
    </ligand>
</feature>
<accession>A0A852VSA2</accession>
<dbReference type="Proteomes" id="UP000554054">
    <property type="component" value="Unassembled WGS sequence"/>
</dbReference>
<sequence>MAGSPFASMWADLDPVGRDGRTGGYRRYAWTREDATLREWFVAQAHARGLDVLEDRVGNQFAWWGDVDAHVTATGQGGVVTGSHLDSVPDGGAFDGPLGVVSGFAAVDALRAKGVRPARPLAVANFVDEEGARFGVACAGSRVLSGAMTAERALGLTDVDGVSMADALRASGRDPGEYGADEDMLRRIGAFVELHVEQGQALGDPGRLARLRLDEASAGVDAWGGAVAVGASIHPHGRWRIDLPGTANHAGTTAIADRSDAMLLAAEVTLAVRAAAERYGCVATVGRLEATPNGINAIASHVRLWLDARGADTSAVRATVTEVSSRVADLGGQVAEQSWTDDTPFTADLTSRVHAAVRGGQDVPLLSTGAGHDAGVLAAAGVPSAMLFVRNPTGISHSPQEFAEEADCHTGVDALTCVLEDLVAVEP</sequence>
<dbReference type="SUPFAM" id="SSF53187">
    <property type="entry name" value="Zn-dependent exopeptidases"/>
    <property type="match status" value="1"/>
</dbReference>
<dbReference type="RefSeq" id="WP_246297105.1">
    <property type="nucleotide sequence ID" value="NZ_JACCAE010000001.1"/>
</dbReference>
<dbReference type="InterPro" id="IPR002933">
    <property type="entry name" value="Peptidase_M20"/>
</dbReference>
<evidence type="ECO:0000256" key="4">
    <source>
        <dbReference type="PIRSR" id="PIRSR001235-2"/>
    </source>
</evidence>
<evidence type="ECO:0000313" key="5">
    <source>
        <dbReference type="EMBL" id="NYF97573.1"/>
    </source>
</evidence>
<keyword evidence="3" id="KW-0479">Metal-binding</keyword>
<dbReference type="Gene3D" id="3.30.70.360">
    <property type="match status" value="1"/>
</dbReference>
<dbReference type="GO" id="GO:0050538">
    <property type="term" value="F:N-carbamoyl-L-amino-acid hydrolase activity"/>
    <property type="evidence" value="ECO:0007669"/>
    <property type="project" value="UniProtKB-EC"/>
</dbReference>
<feature type="binding site" evidence="4">
    <location>
        <position position="309"/>
    </location>
    <ligand>
        <name>allantoate</name>
        <dbReference type="ChEBI" id="CHEBI:17536"/>
    </ligand>
</feature>
<feature type="binding site" evidence="3">
    <location>
        <position position="195"/>
    </location>
    <ligand>
        <name>Zn(2+)</name>
        <dbReference type="ChEBI" id="CHEBI:29105"/>
        <label>1</label>
    </ligand>
</feature>
<dbReference type="EMBL" id="JACCAE010000001">
    <property type="protein sequence ID" value="NYF97573.1"/>
    <property type="molecule type" value="Genomic_DNA"/>
</dbReference>
<comment type="similarity">
    <text evidence="1">Belongs to the peptidase M20 family.</text>
</comment>
<keyword evidence="3" id="KW-0862">Zinc</keyword>
<dbReference type="NCBIfam" id="NF006770">
    <property type="entry name" value="PRK09290.1-4"/>
    <property type="match status" value="1"/>
</dbReference>
<feature type="binding site" evidence="3">
    <location>
        <position position="130"/>
    </location>
    <ligand>
        <name>Zn(2+)</name>
        <dbReference type="ChEBI" id="CHEBI:29105"/>
        <label>2</label>
    </ligand>
</feature>
<dbReference type="Pfam" id="PF01546">
    <property type="entry name" value="Peptidase_M20"/>
    <property type="match status" value="1"/>
</dbReference>
<dbReference type="SUPFAM" id="SSF55031">
    <property type="entry name" value="Bacterial exopeptidase dimerisation domain"/>
    <property type="match status" value="1"/>
</dbReference>
<dbReference type="Gene3D" id="3.40.630.10">
    <property type="entry name" value="Zn peptidases"/>
    <property type="match status" value="2"/>
</dbReference>
<comment type="cofactor">
    <cofactor evidence="3">
        <name>Zn(2+)</name>
        <dbReference type="ChEBI" id="CHEBI:29105"/>
    </cofactor>
    <text evidence="3">Binds 2 Zn(2+) ions per subunit.</text>
</comment>
<protein>
    <submittedName>
        <fullName evidence="5">N-carbamoyl-L-amino-acid hydrolase</fullName>
        <ecNumber evidence="5">3.5.1.87</ecNumber>
    </submittedName>
</protein>
<name>A0A852VSA2_9MICO</name>
<comment type="caution">
    <text evidence="5">The sequence shown here is derived from an EMBL/GenBank/DDBJ whole genome shotgun (WGS) entry which is preliminary data.</text>
</comment>
<dbReference type="InterPro" id="IPR036264">
    <property type="entry name" value="Bact_exopeptidase_dim_dom"/>
</dbReference>
<evidence type="ECO:0000256" key="3">
    <source>
        <dbReference type="PIRSR" id="PIRSR001235-1"/>
    </source>
</evidence>
<feature type="binding site" evidence="3">
    <location>
        <position position="95"/>
    </location>
    <ligand>
        <name>Zn(2+)</name>
        <dbReference type="ChEBI" id="CHEBI:29105"/>
        <label>1</label>
    </ligand>
</feature>
<keyword evidence="2 5" id="KW-0378">Hydrolase</keyword>
<dbReference type="InterPro" id="IPR010158">
    <property type="entry name" value="Amidase_Cbmase"/>
</dbReference>
<feature type="binding site" evidence="4">
    <location>
        <position position="238"/>
    </location>
    <ligand>
        <name>allantoate</name>
        <dbReference type="ChEBI" id="CHEBI:17536"/>
    </ligand>
</feature>
<dbReference type="EC" id="3.5.1.87" evidence="5"/>
<feature type="binding site" evidence="3">
    <location>
        <position position="84"/>
    </location>
    <ligand>
        <name>Zn(2+)</name>
        <dbReference type="ChEBI" id="CHEBI:29105"/>
        <label>1</label>
    </ligand>
</feature>
<dbReference type="GO" id="GO:0046872">
    <property type="term" value="F:metal ion binding"/>
    <property type="evidence" value="ECO:0007669"/>
    <property type="project" value="UniProtKB-KW"/>
</dbReference>
<proteinExistence type="inferred from homology"/>
<dbReference type="PANTHER" id="PTHR32494">
    <property type="entry name" value="ALLANTOATE DEIMINASE-RELATED"/>
    <property type="match status" value="1"/>
</dbReference>
<evidence type="ECO:0000256" key="2">
    <source>
        <dbReference type="ARBA" id="ARBA00022801"/>
    </source>
</evidence>
<feature type="binding site" evidence="4">
    <location>
        <position position="296"/>
    </location>
    <ligand>
        <name>allantoate</name>
        <dbReference type="ChEBI" id="CHEBI:17536"/>
    </ligand>
</feature>
<dbReference type="PANTHER" id="PTHR32494:SF5">
    <property type="entry name" value="ALLANTOATE AMIDOHYDROLASE"/>
    <property type="match status" value="1"/>
</dbReference>
<dbReference type="PIRSF" id="PIRSF001235">
    <property type="entry name" value="Amidase_carbamoylase"/>
    <property type="match status" value="1"/>
</dbReference>
<reference evidence="5 6" key="1">
    <citation type="submission" date="2020-07" db="EMBL/GenBank/DDBJ databases">
        <title>Sequencing the genomes of 1000 actinobacteria strains.</title>
        <authorList>
            <person name="Klenk H.-P."/>
        </authorList>
    </citation>
    <scope>NUCLEOTIDE SEQUENCE [LARGE SCALE GENOMIC DNA]</scope>
    <source>
        <strain evidence="5 6">DSM 26154</strain>
    </source>
</reference>
<organism evidence="5 6">
    <name type="scientific">Janibacter cremeus</name>
    <dbReference type="NCBI Taxonomy" id="1285192"/>
    <lineage>
        <taxon>Bacteria</taxon>
        <taxon>Bacillati</taxon>
        <taxon>Actinomycetota</taxon>
        <taxon>Actinomycetes</taxon>
        <taxon>Micrococcales</taxon>
        <taxon>Intrasporangiaceae</taxon>
        <taxon>Janibacter</taxon>
    </lineage>
</organism>
<evidence type="ECO:0000313" key="6">
    <source>
        <dbReference type="Proteomes" id="UP000554054"/>
    </source>
</evidence>